<keyword evidence="4 6" id="KW-0472">Membrane</keyword>
<comment type="function">
    <text evidence="6">Forms chloride channels.</text>
</comment>
<dbReference type="PANTHER" id="PTHR10736:SF0">
    <property type="entry name" value="BESTROPHIN HOMOLOG"/>
    <property type="match status" value="1"/>
</dbReference>
<keyword evidence="6" id="KW-0406">Ion transport</keyword>
<keyword evidence="6" id="KW-0868">Chloride</keyword>
<keyword evidence="8" id="KW-1185">Reference proteome</keyword>
<feature type="transmembrane region" description="Helical" evidence="6">
    <location>
        <begin position="92"/>
        <end position="111"/>
    </location>
</feature>
<dbReference type="GO" id="GO:0005254">
    <property type="term" value="F:chloride channel activity"/>
    <property type="evidence" value="ECO:0000318"/>
    <property type="project" value="GO_Central"/>
</dbReference>
<comment type="subcellular location">
    <subcellularLocation>
        <location evidence="6">Cell membrane</location>
        <topology evidence="6">Multi-pass membrane protein</topology>
    </subcellularLocation>
    <subcellularLocation>
        <location evidence="1">Membrane</location>
    </subcellularLocation>
</comment>
<evidence type="ECO:0000256" key="2">
    <source>
        <dbReference type="ARBA" id="ARBA00022692"/>
    </source>
</evidence>
<dbReference type="eggNOG" id="KOG3547">
    <property type="taxonomic scope" value="Eukaryota"/>
</dbReference>
<dbReference type="KEGG" id="dpx:DAPPUDRAFT_326538"/>
<feature type="transmembrane region" description="Helical" evidence="6">
    <location>
        <begin position="52"/>
        <end position="72"/>
    </location>
</feature>
<dbReference type="PANTHER" id="PTHR10736">
    <property type="entry name" value="BESTROPHIN"/>
    <property type="match status" value="1"/>
</dbReference>
<evidence type="ECO:0000256" key="3">
    <source>
        <dbReference type="ARBA" id="ARBA00022989"/>
    </source>
</evidence>
<organism evidence="7 8">
    <name type="scientific">Daphnia pulex</name>
    <name type="common">Water flea</name>
    <dbReference type="NCBI Taxonomy" id="6669"/>
    <lineage>
        <taxon>Eukaryota</taxon>
        <taxon>Metazoa</taxon>
        <taxon>Ecdysozoa</taxon>
        <taxon>Arthropoda</taxon>
        <taxon>Crustacea</taxon>
        <taxon>Branchiopoda</taxon>
        <taxon>Diplostraca</taxon>
        <taxon>Cladocera</taxon>
        <taxon>Anomopoda</taxon>
        <taxon>Daphniidae</taxon>
        <taxon>Daphnia</taxon>
    </lineage>
</organism>
<name>E9H818_DAPPU</name>
<evidence type="ECO:0000256" key="1">
    <source>
        <dbReference type="ARBA" id="ARBA00004370"/>
    </source>
</evidence>
<sequence length="357" mass="40631">MQGISKRFDKPEIIKVSSVFHDVAKVTSQTNGNNFTGNLALLLRWKRSVYQLLWKHMIVYGIVFISLSILYKHLLNETGRKNFRVIAEHCTGYSRSINLMIMLGFFTSTAMQRLFTMQTTIPGTGSNDHRTICAVAALVVDFMFQISLSATKKTISGSVCVGKCRCYCLLTEEERNVLEDPHKTDPTTPRPLVVIDWMLLLLKETFLQNRFFMDFNYLKNVDILMAYKKSCGNTIKFANQNISPALVQAVILAVYCFGCVTVMARTFAKEEEAPTSHALIAYVPLMPAMQFFIYFSWLCFGKAAVDPFGDDEDDINVKDLVKSHIENAKRLKDLYNRQLSDVFPALPQREYNDSAQL</sequence>
<gene>
    <name evidence="7" type="ORF">DAPPUDRAFT_326538</name>
</gene>
<keyword evidence="6" id="KW-0407">Ion channel</keyword>
<keyword evidence="6" id="KW-0813">Transport</keyword>
<keyword evidence="6" id="KW-1003">Cell membrane</keyword>
<dbReference type="Proteomes" id="UP000000305">
    <property type="component" value="Unassembled WGS sequence"/>
</dbReference>
<protein>
    <recommendedName>
        <fullName evidence="6">Bestrophin homolog</fullName>
    </recommendedName>
</protein>
<dbReference type="PhylomeDB" id="E9H818"/>
<comment type="similarity">
    <text evidence="5 6">Belongs to the anion channel-forming bestrophin (TC 1.A.46) family. Calcium-sensitive chloride channel subfamily.</text>
</comment>
<dbReference type="GO" id="GO:0005886">
    <property type="term" value="C:plasma membrane"/>
    <property type="evidence" value="ECO:0000318"/>
    <property type="project" value="GO_Central"/>
</dbReference>
<keyword evidence="3 6" id="KW-1133">Transmembrane helix</keyword>
<accession>E9H818</accession>
<evidence type="ECO:0000313" key="7">
    <source>
        <dbReference type="EMBL" id="EFX72128.1"/>
    </source>
</evidence>
<dbReference type="Pfam" id="PF01062">
    <property type="entry name" value="Bestrophin"/>
    <property type="match status" value="2"/>
</dbReference>
<dbReference type="EMBL" id="GL732602">
    <property type="protein sequence ID" value="EFX72128.1"/>
    <property type="molecule type" value="Genomic_DNA"/>
</dbReference>
<dbReference type="OrthoDB" id="6351525at2759"/>
<dbReference type="HOGENOM" id="CLU_018069_8_0_1"/>
<keyword evidence="6" id="KW-0869">Chloride channel</keyword>
<evidence type="ECO:0000256" key="4">
    <source>
        <dbReference type="ARBA" id="ARBA00023136"/>
    </source>
</evidence>
<dbReference type="InParanoid" id="E9H818"/>
<dbReference type="GO" id="GO:1902476">
    <property type="term" value="P:chloride transmembrane transport"/>
    <property type="evidence" value="ECO:0000318"/>
    <property type="project" value="GO_Central"/>
</dbReference>
<dbReference type="AlphaFoldDB" id="E9H818"/>
<reference evidence="7 8" key="1">
    <citation type="journal article" date="2011" name="Science">
        <title>The ecoresponsive genome of Daphnia pulex.</title>
        <authorList>
            <person name="Colbourne J.K."/>
            <person name="Pfrender M.E."/>
            <person name="Gilbert D."/>
            <person name="Thomas W.K."/>
            <person name="Tucker A."/>
            <person name="Oakley T.H."/>
            <person name="Tokishita S."/>
            <person name="Aerts A."/>
            <person name="Arnold G.J."/>
            <person name="Basu M.K."/>
            <person name="Bauer D.J."/>
            <person name="Caceres C.E."/>
            <person name="Carmel L."/>
            <person name="Casola C."/>
            <person name="Choi J.H."/>
            <person name="Detter J.C."/>
            <person name="Dong Q."/>
            <person name="Dusheyko S."/>
            <person name="Eads B.D."/>
            <person name="Frohlich T."/>
            <person name="Geiler-Samerotte K.A."/>
            <person name="Gerlach D."/>
            <person name="Hatcher P."/>
            <person name="Jogdeo S."/>
            <person name="Krijgsveld J."/>
            <person name="Kriventseva E.V."/>
            <person name="Kultz D."/>
            <person name="Laforsch C."/>
            <person name="Lindquist E."/>
            <person name="Lopez J."/>
            <person name="Manak J.R."/>
            <person name="Muller J."/>
            <person name="Pangilinan J."/>
            <person name="Patwardhan R.P."/>
            <person name="Pitluck S."/>
            <person name="Pritham E.J."/>
            <person name="Rechtsteiner A."/>
            <person name="Rho M."/>
            <person name="Rogozin I.B."/>
            <person name="Sakarya O."/>
            <person name="Salamov A."/>
            <person name="Schaack S."/>
            <person name="Shapiro H."/>
            <person name="Shiga Y."/>
            <person name="Skalitzky C."/>
            <person name="Smith Z."/>
            <person name="Souvorov A."/>
            <person name="Sung W."/>
            <person name="Tang Z."/>
            <person name="Tsuchiya D."/>
            <person name="Tu H."/>
            <person name="Vos H."/>
            <person name="Wang M."/>
            <person name="Wolf Y.I."/>
            <person name="Yamagata H."/>
            <person name="Yamada T."/>
            <person name="Ye Y."/>
            <person name="Shaw J.R."/>
            <person name="Andrews J."/>
            <person name="Crease T.J."/>
            <person name="Tang H."/>
            <person name="Lucas S.M."/>
            <person name="Robertson H.M."/>
            <person name="Bork P."/>
            <person name="Koonin E.V."/>
            <person name="Zdobnov E.M."/>
            <person name="Grigoriev I.V."/>
            <person name="Lynch M."/>
            <person name="Boore J.L."/>
        </authorList>
    </citation>
    <scope>NUCLEOTIDE SEQUENCE [LARGE SCALE GENOMIC DNA]</scope>
</reference>
<dbReference type="GO" id="GO:0034707">
    <property type="term" value="C:chloride channel complex"/>
    <property type="evidence" value="ECO:0007669"/>
    <property type="project" value="UniProtKB-KW"/>
</dbReference>
<evidence type="ECO:0000256" key="5">
    <source>
        <dbReference type="ARBA" id="ARBA00034769"/>
    </source>
</evidence>
<dbReference type="InterPro" id="IPR000615">
    <property type="entry name" value="Bestrophin"/>
</dbReference>
<evidence type="ECO:0000313" key="8">
    <source>
        <dbReference type="Proteomes" id="UP000000305"/>
    </source>
</evidence>
<keyword evidence="2 6" id="KW-0812">Transmembrane</keyword>
<dbReference type="InterPro" id="IPR021134">
    <property type="entry name" value="Bestrophin-like"/>
</dbReference>
<evidence type="ECO:0000256" key="6">
    <source>
        <dbReference type="RuleBase" id="RU363126"/>
    </source>
</evidence>
<feature type="transmembrane region" description="Helical" evidence="6">
    <location>
        <begin position="279"/>
        <end position="300"/>
    </location>
</feature>
<proteinExistence type="inferred from homology"/>
<feature type="transmembrane region" description="Helical" evidence="6">
    <location>
        <begin position="245"/>
        <end position="267"/>
    </location>
</feature>